<proteinExistence type="predicted"/>
<evidence type="ECO:0000313" key="6">
    <source>
        <dbReference type="EMBL" id="KAK9125020.1"/>
    </source>
</evidence>
<dbReference type="GO" id="GO:0007165">
    <property type="term" value="P:signal transduction"/>
    <property type="evidence" value="ECO:0007669"/>
    <property type="project" value="InterPro"/>
</dbReference>
<feature type="domain" description="PH" evidence="4">
    <location>
        <begin position="19"/>
        <end position="126"/>
    </location>
</feature>
<dbReference type="GO" id="GO:0005096">
    <property type="term" value="F:GTPase activator activity"/>
    <property type="evidence" value="ECO:0007669"/>
    <property type="project" value="UniProtKB-KW"/>
</dbReference>
<dbReference type="InterPro" id="IPR008936">
    <property type="entry name" value="Rho_GTPase_activation_prot"/>
</dbReference>
<dbReference type="SMART" id="SM00233">
    <property type="entry name" value="PH"/>
    <property type="match status" value="1"/>
</dbReference>
<dbReference type="PROSITE" id="PS50003">
    <property type="entry name" value="PH_DOMAIN"/>
    <property type="match status" value="1"/>
</dbReference>
<dbReference type="CDD" id="cd00159">
    <property type="entry name" value="RhoGAP"/>
    <property type="match status" value="1"/>
</dbReference>
<dbReference type="PANTHER" id="PTHR46265">
    <property type="entry name" value="RHO GTPASE-ACTIVATING PROTEIN 7"/>
    <property type="match status" value="1"/>
</dbReference>
<dbReference type="InterPro" id="IPR052799">
    <property type="entry name" value="Rho_GAP_Regulators"/>
</dbReference>
<evidence type="ECO:0000256" key="2">
    <source>
        <dbReference type="SAM" id="Coils"/>
    </source>
</evidence>
<feature type="region of interest" description="Disordered" evidence="3">
    <location>
        <begin position="746"/>
        <end position="813"/>
    </location>
</feature>
<dbReference type="SMART" id="SM00324">
    <property type="entry name" value="RhoGAP"/>
    <property type="match status" value="1"/>
</dbReference>
<dbReference type="Pfam" id="PF00169">
    <property type="entry name" value="PH"/>
    <property type="match status" value="1"/>
</dbReference>
<feature type="coiled-coil region" evidence="2">
    <location>
        <begin position="668"/>
        <end position="702"/>
    </location>
</feature>
<sequence length="878" mass="97393">MSASSLPLDRPRPVGTANTVFKSGPLFISSKGIGWKSWKKRWFILTRTSLVFFKNDPNELPQRGGEVNLTLGGIDLNNSGSVVVREDKRLLTVLFPDGRDGRAFTLKAETSEDLYEWKTALEHALAQAPSPALVMGHNGIFRNDTADTIEGSFHQWRDKHPVKSLVVGRPILLALEDIDGSPSFLEKALRFLEKFGTKVEGILRQAADVEEVERRVLEYEQGKKEFCSDEDAHVVGDCVKHVLRELPSSPVPASCCTALLEAYRIERKEDRVNALRSAIVDTFPEPNRRLLQRILKMMHTVAAHSSENRMSPSAVAACMAPLLLRPLLSGECELEDEFDMNGDSSAQLLAAANAANNAQAIITALLEEYESIFDDVKLHRPSLSADSQINSGSEESTDDENIDVKDNGYHDAENEVDQDSEDEAARVPVEKLSESSGSVCSDLYDNKVFAGDNLDTELPVENHIPVTNLKLFVDSNDSPRDSIGLHNYEGALRKESECSLGDRNSPSVLHANESHRSMGELLSSVDPGLSLPIPSPESSAEKITNKVNGSSIKTKRSTFWGRNTARKNASVDSIDSSGEEELAIQRLEITKNELRNRIAREAKGNAILQASLERRKQALHERRLALEQDVSRLQEQLQAERDLRAALEVGLSMSAGQFSNTCGMDSKTRAELEEIALAEADVARLKQKVTELHLQLNRQRQQHYSSLTDATDRYQHTQHLHSQLKFLQQDFDMNLAFCNHERKQRSEESPAIDWRNAKAHVTPPAGNSKLFSRKQGAEFASPGDSKSTEASTSISADELSAIDSAASMPSTSRAMVDMEHQRQQPVAASSTLVELTTRLDFFKERRSQLMEQLHNLDLNYGSASSQGMVYNPSSPPWS</sequence>
<dbReference type="Pfam" id="PF00620">
    <property type="entry name" value="RhoGAP"/>
    <property type="match status" value="1"/>
</dbReference>
<dbReference type="PANTHER" id="PTHR46265:SF2">
    <property type="entry name" value="RHO GTPASE-ACTIVATING PROTEIN 7"/>
    <property type="match status" value="1"/>
</dbReference>
<dbReference type="EMBL" id="JBBNAG010000006">
    <property type="protein sequence ID" value="KAK9125020.1"/>
    <property type="molecule type" value="Genomic_DNA"/>
</dbReference>
<evidence type="ECO:0000259" key="5">
    <source>
        <dbReference type="PROSITE" id="PS50238"/>
    </source>
</evidence>
<dbReference type="SUPFAM" id="SSF48350">
    <property type="entry name" value="GTPase activation domain, GAP"/>
    <property type="match status" value="1"/>
</dbReference>
<dbReference type="CDD" id="cd00821">
    <property type="entry name" value="PH"/>
    <property type="match status" value="1"/>
</dbReference>
<keyword evidence="1" id="KW-0343">GTPase activation</keyword>
<dbReference type="InterPro" id="IPR000198">
    <property type="entry name" value="RhoGAP_dom"/>
</dbReference>
<organism evidence="6 7">
    <name type="scientific">Stephania cephalantha</name>
    <dbReference type="NCBI Taxonomy" id="152367"/>
    <lineage>
        <taxon>Eukaryota</taxon>
        <taxon>Viridiplantae</taxon>
        <taxon>Streptophyta</taxon>
        <taxon>Embryophyta</taxon>
        <taxon>Tracheophyta</taxon>
        <taxon>Spermatophyta</taxon>
        <taxon>Magnoliopsida</taxon>
        <taxon>Ranunculales</taxon>
        <taxon>Menispermaceae</taxon>
        <taxon>Menispermoideae</taxon>
        <taxon>Cissampelideae</taxon>
        <taxon>Stephania</taxon>
    </lineage>
</organism>
<feature type="compositionally biased region" description="Basic and acidic residues" evidence="3">
    <location>
        <begin position="402"/>
        <end position="413"/>
    </location>
</feature>
<evidence type="ECO:0000256" key="1">
    <source>
        <dbReference type="ARBA" id="ARBA00022468"/>
    </source>
</evidence>
<dbReference type="AlphaFoldDB" id="A0AAP0P147"/>
<gene>
    <name evidence="6" type="ORF">Scep_013866</name>
</gene>
<dbReference type="InterPro" id="IPR025757">
    <property type="entry name" value="MIP1_Leuzipper"/>
</dbReference>
<evidence type="ECO:0000313" key="7">
    <source>
        <dbReference type="Proteomes" id="UP001419268"/>
    </source>
</evidence>
<evidence type="ECO:0000259" key="4">
    <source>
        <dbReference type="PROSITE" id="PS50003"/>
    </source>
</evidence>
<keyword evidence="7" id="KW-1185">Reference proteome</keyword>
<reference evidence="6 7" key="1">
    <citation type="submission" date="2024-01" db="EMBL/GenBank/DDBJ databases">
        <title>Genome assemblies of Stephania.</title>
        <authorList>
            <person name="Yang L."/>
        </authorList>
    </citation>
    <scope>NUCLEOTIDE SEQUENCE [LARGE SCALE GENOMIC DNA]</scope>
    <source>
        <strain evidence="6">JXDWG</strain>
        <tissue evidence="6">Leaf</tissue>
    </source>
</reference>
<comment type="caution">
    <text evidence="6">The sequence shown here is derived from an EMBL/GenBank/DDBJ whole genome shotgun (WGS) entry which is preliminary data.</text>
</comment>
<name>A0AAP0P147_9MAGN</name>
<feature type="compositionally biased region" description="Polar residues" evidence="3">
    <location>
        <begin position="784"/>
        <end position="795"/>
    </location>
</feature>
<dbReference type="Gene3D" id="2.30.29.30">
    <property type="entry name" value="Pleckstrin-homology domain (PH domain)/Phosphotyrosine-binding domain (PTB)"/>
    <property type="match status" value="1"/>
</dbReference>
<feature type="compositionally biased region" description="Basic and acidic residues" evidence="3">
    <location>
        <begin position="423"/>
        <end position="433"/>
    </location>
</feature>
<evidence type="ECO:0000256" key="3">
    <source>
        <dbReference type="SAM" id="MobiDB-lite"/>
    </source>
</evidence>
<feature type="region of interest" description="Disordered" evidence="3">
    <location>
        <begin position="384"/>
        <end position="433"/>
    </location>
</feature>
<dbReference type="Gene3D" id="1.10.555.10">
    <property type="entry name" value="Rho GTPase activation protein"/>
    <property type="match status" value="1"/>
</dbReference>
<feature type="coiled-coil region" evidence="2">
    <location>
        <begin position="832"/>
        <end position="859"/>
    </location>
</feature>
<dbReference type="Pfam" id="PF14389">
    <property type="entry name" value="Lzipper-MIP1"/>
    <property type="match status" value="1"/>
</dbReference>
<accession>A0AAP0P147</accession>
<feature type="compositionally biased region" description="Polar residues" evidence="3">
    <location>
        <begin position="384"/>
        <end position="394"/>
    </location>
</feature>
<dbReference type="Proteomes" id="UP001419268">
    <property type="component" value="Unassembled WGS sequence"/>
</dbReference>
<dbReference type="FunFam" id="1.10.555.10:FF:000052">
    <property type="entry name" value="Rho GTPase-activating protein REN1"/>
    <property type="match status" value="1"/>
</dbReference>
<dbReference type="SUPFAM" id="SSF50729">
    <property type="entry name" value="PH domain-like"/>
    <property type="match status" value="1"/>
</dbReference>
<keyword evidence="2" id="KW-0175">Coiled coil</keyword>
<dbReference type="InterPro" id="IPR001849">
    <property type="entry name" value="PH_domain"/>
</dbReference>
<feature type="domain" description="Rho-GAP" evidence="5">
    <location>
        <begin position="173"/>
        <end position="373"/>
    </location>
</feature>
<evidence type="ECO:0008006" key="8">
    <source>
        <dbReference type="Google" id="ProtNLM"/>
    </source>
</evidence>
<dbReference type="InterPro" id="IPR011993">
    <property type="entry name" value="PH-like_dom_sf"/>
</dbReference>
<feature type="coiled-coil region" evidence="2">
    <location>
        <begin position="577"/>
        <end position="643"/>
    </location>
</feature>
<protein>
    <recommendedName>
        <fullName evidence="8">Rho GTPase-activating protein 7-like</fullName>
    </recommendedName>
</protein>
<dbReference type="PROSITE" id="PS50238">
    <property type="entry name" value="RHOGAP"/>
    <property type="match status" value="1"/>
</dbReference>